<comment type="caution">
    <text evidence="1">The sequence shown here is derived from an EMBL/GenBank/DDBJ whole genome shotgun (WGS) entry which is preliminary data.</text>
</comment>
<evidence type="ECO:0000313" key="2">
    <source>
        <dbReference type="Proteomes" id="UP000701702"/>
    </source>
</evidence>
<name>A0ABN7ZUP2_9BURK</name>
<protein>
    <submittedName>
        <fullName evidence="1">Uncharacterized protein</fullName>
    </submittedName>
</protein>
<dbReference type="RefSeq" id="WP_224010628.1">
    <property type="nucleotide sequence ID" value="NZ_CAJZAF010000068.1"/>
</dbReference>
<gene>
    <name evidence="1" type="ORF">LMG23994_06822</name>
</gene>
<organism evidence="1 2">
    <name type="scientific">Cupriavidus pinatubonensis</name>
    <dbReference type="NCBI Taxonomy" id="248026"/>
    <lineage>
        <taxon>Bacteria</taxon>
        <taxon>Pseudomonadati</taxon>
        <taxon>Pseudomonadota</taxon>
        <taxon>Betaproteobacteria</taxon>
        <taxon>Burkholderiales</taxon>
        <taxon>Burkholderiaceae</taxon>
        <taxon>Cupriavidus</taxon>
    </lineage>
</organism>
<keyword evidence="2" id="KW-1185">Reference proteome</keyword>
<dbReference type="EMBL" id="CAJZAF010000068">
    <property type="protein sequence ID" value="CAG9187377.1"/>
    <property type="molecule type" value="Genomic_DNA"/>
</dbReference>
<reference evidence="1 2" key="1">
    <citation type="submission" date="2021-08" db="EMBL/GenBank/DDBJ databases">
        <authorList>
            <person name="Peeters C."/>
        </authorList>
    </citation>
    <scope>NUCLEOTIDE SEQUENCE [LARGE SCALE GENOMIC DNA]</scope>
    <source>
        <strain evidence="1 2">LMG 23994</strain>
    </source>
</reference>
<proteinExistence type="predicted"/>
<evidence type="ECO:0000313" key="1">
    <source>
        <dbReference type="EMBL" id="CAG9187377.1"/>
    </source>
</evidence>
<dbReference type="Proteomes" id="UP000701702">
    <property type="component" value="Unassembled WGS sequence"/>
</dbReference>
<sequence length="95" mass="10604">MNTLTYTLVTYRPDGANQSAHDIVVSRDWQEVVRRTAILLDQNATRESEQPWKFYLLVDGQFAGAHTQERLVMAATTSPSRCEANKPLAPPSGTI</sequence>
<accession>A0ABN7ZUP2</accession>